<feature type="domain" description="Flagellar basal body rod protein N-terminal" evidence="7">
    <location>
        <begin position="7"/>
        <end position="34"/>
    </location>
</feature>
<evidence type="ECO:0000256" key="5">
    <source>
        <dbReference type="ARBA" id="ARBA00025933"/>
    </source>
</evidence>
<comment type="subcellular location">
    <subcellularLocation>
        <location evidence="1 6">Bacterial flagellum basal body</location>
    </subcellularLocation>
</comment>
<evidence type="ECO:0000259" key="7">
    <source>
        <dbReference type="Pfam" id="PF00460"/>
    </source>
</evidence>
<evidence type="ECO:0000256" key="2">
    <source>
        <dbReference type="ARBA" id="ARBA00009677"/>
    </source>
</evidence>
<keyword evidence="9" id="KW-0966">Cell projection</keyword>
<evidence type="ECO:0000259" key="8">
    <source>
        <dbReference type="Pfam" id="PF06429"/>
    </source>
</evidence>
<keyword evidence="9" id="KW-0969">Cilium</keyword>
<dbReference type="Proteomes" id="UP000778951">
    <property type="component" value="Unassembled WGS sequence"/>
</dbReference>
<dbReference type="EMBL" id="JAATLM010000001">
    <property type="protein sequence ID" value="NIZ69719.1"/>
    <property type="molecule type" value="Genomic_DNA"/>
</dbReference>
<keyword evidence="9" id="KW-0282">Flagellum</keyword>
<gene>
    <name evidence="9" type="primary">flgC</name>
    <name evidence="9" type="ORF">HCT48_05770</name>
</gene>
<name>A0A968GIS1_9SPIO</name>
<dbReference type="Pfam" id="PF00460">
    <property type="entry name" value="Flg_bb_rod"/>
    <property type="match status" value="1"/>
</dbReference>
<comment type="subunit">
    <text evidence="5 6">The basal body constitutes a major portion of the flagellar organelle and consists of four rings (L,P,S, and M) mounted on a central rod. The rod consists of about 26 subunits of FlgG in the distal portion, and FlgB, FlgC and FlgF are thought to build up the proximal portion of the rod with about 6 subunits each.</text>
</comment>
<evidence type="ECO:0000256" key="4">
    <source>
        <dbReference type="ARBA" id="ARBA00023143"/>
    </source>
</evidence>
<sequence>MGMFSGLNIAATSMSAQRLRMDVISNNIANANTERTTEGGPFQRSNVVMRPLIDQPYWKSPFLPSALDNGPGKGVRVDRIQKDSTPGNLRWDPSHPDSILEGPNKGFVLGSNVNIVNEMVDLISASRAYEASATLIEGEKSAFGQALNIAR</sequence>
<dbReference type="PANTHER" id="PTHR30435">
    <property type="entry name" value="FLAGELLAR PROTEIN"/>
    <property type="match status" value="1"/>
</dbReference>
<evidence type="ECO:0000256" key="6">
    <source>
        <dbReference type="RuleBase" id="RU362062"/>
    </source>
</evidence>
<dbReference type="NCBIfam" id="TIGR01395">
    <property type="entry name" value="FlgC"/>
    <property type="match status" value="1"/>
</dbReference>
<dbReference type="InterPro" id="IPR006299">
    <property type="entry name" value="FlgC"/>
</dbReference>
<evidence type="ECO:0000313" key="9">
    <source>
        <dbReference type="EMBL" id="NIZ69719.1"/>
    </source>
</evidence>
<evidence type="ECO:0000256" key="3">
    <source>
        <dbReference type="ARBA" id="ARBA00017941"/>
    </source>
</evidence>
<comment type="similarity">
    <text evidence="2">Belongs to the flagella basal body rod proteins family.</text>
</comment>
<dbReference type="PANTHER" id="PTHR30435:SF2">
    <property type="entry name" value="FLAGELLAR BASAL-BODY ROD PROTEIN FLGC"/>
    <property type="match status" value="1"/>
</dbReference>
<proteinExistence type="inferred from homology"/>
<organism evidence="9 10">
    <name type="scientific">Entomospira culicis</name>
    <dbReference type="NCBI Taxonomy" id="2719989"/>
    <lineage>
        <taxon>Bacteria</taxon>
        <taxon>Pseudomonadati</taxon>
        <taxon>Spirochaetota</taxon>
        <taxon>Spirochaetia</taxon>
        <taxon>Spirochaetales</taxon>
        <taxon>Spirochaetaceae</taxon>
        <taxon>Entomospira</taxon>
    </lineage>
</organism>
<comment type="caution">
    <text evidence="9">The sequence shown here is derived from an EMBL/GenBank/DDBJ whole genome shotgun (WGS) entry which is preliminary data.</text>
</comment>
<protein>
    <recommendedName>
        <fullName evidence="3 6">Flagellar basal-body rod protein FlgC</fullName>
    </recommendedName>
</protein>
<dbReference type="GO" id="GO:0030694">
    <property type="term" value="C:bacterial-type flagellum basal body, rod"/>
    <property type="evidence" value="ECO:0007669"/>
    <property type="project" value="UniProtKB-UniRule"/>
</dbReference>
<dbReference type="GO" id="GO:0071978">
    <property type="term" value="P:bacterial-type flagellum-dependent swarming motility"/>
    <property type="evidence" value="ECO:0007669"/>
    <property type="project" value="TreeGrafter"/>
</dbReference>
<evidence type="ECO:0000256" key="1">
    <source>
        <dbReference type="ARBA" id="ARBA00004117"/>
    </source>
</evidence>
<accession>A0A968GIS1</accession>
<dbReference type="AlphaFoldDB" id="A0A968GIS1"/>
<reference evidence="9" key="1">
    <citation type="submission" date="2020-03" db="EMBL/GenBank/DDBJ databases">
        <title>Spirochaetal bacteria isolated from arthropods constitute a novel genus Entomospira genus novum within the order Spirochaetales.</title>
        <authorList>
            <person name="Grana-Miraglia L."/>
            <person name="Sikutova S."/>
            <person name="Fingerle V."/>
            <person name="Sing A."/>
            <person name="Castillo-Ramirez S."/>
            <person name="Margos G."/>
            <person name="Rudolf I."/>
        </authorList>
    </citation>
    <scope>NUCLEOTIDE SEQUENCE</scope>
    <source>
        <strain evidence="9">BR149</strain>
    </source>
</reference>
<keyword evidence="4 6" id="KW-0975">Bacterial flagellum</keyword>
<dbReference type="InterPro" id="IPR010930">
    <property type="entry name" value="Flg_bb/hook_C_dom"/>
</dbReference>
<evidence type="ECO:0000313" key="10">
    <source>
        <dbReference type="Proteomes" id="UP000778951"/>
    </source>
</evidence>
<dbReference type="Pfam" id="PF06429">
    <property type="entry name" value="Flg_bbr_C"/>
    <property type="match status" value="1"/>
</dbReference>
<dbReference type="InterPro" id="IPR001444">
    <property type="entry name" value="Flag_bb_rod_N"/>
</dbReference>
<keyword evidence="10" id="KW-1185">Reference proteome</keyword>
<feature type="domain" description="Flagellar basal-body/hook protein C-terminal" evidence="8">
    <location>
        <begin position="106"/>
        <end position="148"/>
    </location>
</feature>
<dbReference type="RefSeq" id="WP_167695803.1">
    <property type="nucleotide sequence ID" value="NZ_CP118181.1"/>
</dbReference>